<dbReference type="EMBL" id="JAPDVK010000004">
    <property type="protein sequence ID" value="MCW4129743.1"/>
    <property type="molecule type" value="Genomic_DNA"/>
</dbReference>
<reference evidence="1" key="1">
    <citation type="submission" date="2022-11" db="EMBL/GenBank/DDBJ databases">
        <title>Genomic repertoires linked with pathogenic potency of arthritogenic Prevotella copri isolated from the gut of rheumatoid arthritis patients.</title>
        <authorList>
            <person name="Nii T."/>
            <person name="Maeda Y."/>
            <person name="Motooka D."/>
            <person name="Naito M."/>
            <person name="Matsumoto Y."/>
            <person name="Ogawa T."/>
            <person name="Oguro-Igashira E."/>
            <person name="Kishikawa T."/>
            <person name="Yamashita M."/>
            <person name="Koizumi S."/>
            <person name="Kurakawa T."/>
            <person name="Okumura R."/>
            <person name="Kayama H."/>
            <person name="Murakami M."/>
            <person name="Sakaguchi T."/>
            <person name="Das B."/>
            <person name="Nakamura S."/>
            <person name="Okada Y."/>
            <person name="Kumanogoh A."/>
            <person name="Takeda K."/>
        </authorList>
    </citation>
    <scope>NUCLEOTIDE SEQUENCE</scope>
    <source>
        <strain evidence="1">F3-75</strain>
    </source>
</reference>
<proteinExistence type="predicted"/>
<evidence type="ECO:0000313" key="2">
    <source>
        <dbReference type="Proteomes" id="UP001209344"/>
    </source>
</evidence>
<dbReference type="RefSeq" id="WP_264967113.1">
    <property type="nucleotide sequence ID" value="NZ_JAPDVK010000004.1"/>
</dbReference>
<gene>
    <name evidence="1" type="ORF">ONT16_16155</name>
</gene>
<accession>A0AAP3F956</accession>
<evidence type="ECO:0000313" key="1">
    <source>
        <dbReference type="EMBL" id="MCW4129743.1"/>
    </source>
</evidence>
<organism evidence="1 2">
    <name type="scientific">Segatella copri</name>
    <dbReference type="NCBI Taxonomy" id="165179"/>
    <lineage>
        <taxon>Bacteria</taxon>
        <taxon>Pseudomonadati</taxon>
        <taxon>Bacteroidota</taxon>
        <taxon>Bacteroidia</taxon>
        <taxon>Bacteroidales</taxon>
        <taxon>Prevotellaceae</taxon>
        <taxon>Segatella</taxon>
    </lineage>
</organism>
<dbReference type="Proteomes" id="UP001209344">
    <property type="component" value="Unassembled WGS sequence"/>
</dbReference>
<name>A0AAP3F956_9BACT</name>
<protein>
    <submittedName>
        <fullName evidence="1">Uncharacterized protein</fullName>
    </submittedName>
</protein>
<dbReference type="AlphaFoldDB" id="A0AAP3F956"/>
<comment type="caution">
    <text evidence="1">The sequence shown here is derived from an EMBL/GenBank/DDBJ whole genome shotgun (WGS) entry which is preliminary data.</text>
</comment>
<sequence>MANHHNIDCLVDTNPMAEKIQTVGNKVEHTTMAVVAMKTAVIEAEAAGAKHVCQNVNRGFFTLMQSQLSAKLAQKKSRTEALLTQLYMQKCRLLEIKNSMETDYRRISARYGRIINSINKQLEQRIIDLDQPVYKFCANDIASCTNRKLAVSGIAPIVQKENLQTAQNINSSILRRDGEYAINHLKDFLMEFAKSDHEVRCHTIENLSANDSKLYLPFVMMSTTVDSEGTQSLFVTPPVGLSVTNAQRSVIEISSHVKTEGWSPKEPLCSETEKEFLRMLVESELPEREKKMMKKLFEQKMQSKN</sequence>